<evidence type="ECO:0000313" key="3">
    <source>
        <dbReference type="Proteomes" id="UP001287286"/>
    </source>
</evidence>
<reference evidence="2 3" key="1">
    <citation type="journal article" date="2024" name="Microbiol. Resour. Announc.">
        <title>Genome annotations for the ascomycete fungi Trichoderma harzianum, Trichoderma aggressivum, and Purpureocillium lilacinum.</title>
        <authorList>
            <person name="Beijen E.P.W."/>
            <person name="Ohm R.A."/>
        </authorList>
    </citation>
    <scope>NUCLEOTIDE SEQUENCE [LARGE SCALE GENOMIC DNA]</scope>
    <source>
        <strain evidence="2 3">CBS 150709</strain>
    </source>
</reference>
<feature type="region of interest" description="Disordered" evidence="1">
    <location>
        <begin position="77"/>
        <end position="109"/>
    </location>
</feature>
<name>A0ABR0BNE1_PURLI</name>
<proteinExistence type="predicted"/>
<comment type="caution">
    <text evidence="2">The sequence shown here is derived from an EMBL/GenBank/DDBJ whole genome shotgun (WGS) entry which is preliminary data.</text>
</comment>
<feature type="compositionally biased region" description="Basic and acidic residues" evidence="1">
    <location>
        <begin position="16"/>
        <end position="27"/>
    </location>
</feature>
<evidence type="ECO:0000256" key="1">
    <source>
        <dbReference type="SAM" id="MobiDB-lite"/>
    </source>
</evidence>
<organism evidence="2 3">
    <name type="scientific">Purpureocillium lilacinum</name>
    <name type="common">Paecilomyces lilacinus</name>
    <dbReference type="NCBI Taxonomy" id="33203"/>
    <lineage>
        <taxon>Eukaryota</taxon>
        <taxon>Fungi</taxon>
        <taxon>Dikarya</taxon>
        <taxon>Ascomycota</taxon>
        <taxon>Pezizomycotina</taxon>
        <taxon>Sordariomycetes</taxon>
        <taxon>Hypocreomycetidae</taxon>
        <taxon>Hypocreales</taxon>
        <taxon>Ophiocordycipitaceae</taxon>
        <taxon>Purpureocillium</taxon>
    </lineage>
</organism>
<feature type="region of interest" description="Disordered" evidence="1">
    <location>
        <begin position="143"/>
        <end position="167"/>
    </location>
</feature>
<dbReference type="Proteomes" id="UP001287286">
    <property type="component" value="Unassembled WGS sequence"/>
</dbReference>
<feature type="region of interest" description="Disordered" evidence="1">
    <location>
        <begin position="185"/>
        <end position="263"/>
    </location>
</feature>
<sequence length="2305" mass="260180">MPATPQKRGRPRKYGSKQEKARRDVLAKRARRHLQRTVAHRDMRFRVYEAPASAATENESAGQPGVPAEAVQLARQMPTPRRGSMSTELEGNENTSDDGGLQSAEYPSSIGRKAPLGEEIRHNGQLCCSVRSDVVAWSEGPVHTSGFGSLPPRGDEHVSDTLSSSDDDMILMSGHSVEAFGSLECEEDGASLASQNEPMSLQTETRSTDGYHAMPRRGSSPDQMAGGVLVGDENGDAAACDTGFPPTPTLESESEPESDVSDAQQELDVIDDMEDAIELSHGLARKFLETTWGSTCDCDEQSPVEPEEPAFNLVQMAQYWQTLGVPDAVGASPLPSMSAERDNTRLDWSSILSGGTNRPRLDIKRSQTMPPDTHRTWDADSVICYASCLSINRGLYISYHPPVSRNMKTSVHIYHHSKALHTIPHFRLGSGRQSPQLGVFLFFPHITHAHRTTTYLTNGERQLWIDRLLLPAIRHLCPPDVIQHHPRSFADVESKTYSRRRETCSGSVRNNMDMLHYIPEQYLEGIWQHMGQNTDHPDLQQFRDMFVVLSAKNIKLEARSSTFEDCRSRITTHLRQILDWPKADLTRTWIDVGVEDTASHDSHTFLWRRRCLEAWTESLKHSDSHPLISSELFNFNLTEQAGSGRVELARAHPLRKQGILYAQRYNINKDIFSTASKGDHGLFGEPHLEGIACPPSLLDAWIVAARQSKASGVATSTKSAPQLRQIRKAFEAVKSRIRTALESSSRTNFGVREEYRITWDLFTRLNPCSNQPLGLHRPFWVLQTGEVNRFMRWEFNRWVSAIEFVQQRGACQDSGWEDHQRNMIMATILIRSLKASVNCHHVTKRSQMFKDAYKNYEGKRLRGLDFENSMRRFGLAWLPHNHFNWDDFHLQDELVASTSFTFNGLQGIFRNWKDVSSATREYSRARELEVRLHASDTGNCPDVLESMRNMVYQHFALQVIRQVRVLPEVPSTMEEDVPGYKLEYLGLSYDVIRALTGEATHLSCVRKGQHGLGNTYAERVHCLFSWDDGVARTFWDHCYYRQLARRFYASISSHAGAGEADNWKISLGRQALQHFWIIPHYNKHSLFTRIPKSLRRSDGTRPFISGLFKKNIAENSADLCIADRWLFGGNKYMPGPPVCIVPRAASTSNVTTNPPVHKIDFQCQFPFVDVPQLVEEGFEAIQQLFANGDQRIMAHYDTAYKCLKRGLGDPLCDLLLMIVLTFANCSVTPTLPASKSDFEVGPRKNPAHFAVALCTRMLWFLYPHCFPWGHDDGMVLSIPEMVKKMEQKGVSNRILSTRLLKLRRELVSLMDNPAAFIARIFGSEDKVWVERCLGTATAALTLPPVEASRCPVQVRAKQEQLLKRLRGELTPDLPESSTPFARERHRIEASMLEEQLAFRMEQVVTVRASQLVQRRRSFFNVLQPIFQLIVFFLKQHESYIPLLRSFKPSVFPNVLGSFAHMFELAMTEMERRFQAKGADGLDLAQSEAIAVLDRLGNFCFTGDPRVLPSTVLGPLLTMESLRKGAWPFVSPDMLDFRESVGSMNVARWPRTTDNRPILLHVAALGFHYGAVVASNRHSQIWFGQLGGRAINNIRAAVRFTEEVISGLWVPQMVSFMTYQFRRQLVRSIASGGSDQTQHSQRSERINAALASWESSDKPFSNRELDRLFAGAVQQEAASGASSISMYNKARQDFARDIYEACRSAKKTAGRAVSSTHGTWFLVLRGAIQHTSEKDVSAEDWITGLATAMAESSIEWVPGSHRSRLTSRRIVRLVGVTKPRHIMNARPGSLKRQAMEAEYRMQLEAQQPKRRRGRVIDFGYAIPFQTVPAVIQNGFTDLDKIFEKRDPRVLNHYQTARNCLVTCLGDPLCDLMIMLSLTMAASSVTPEANPDGSGFRAKQQRKDPEQLAATLVTRMLWYLRPKDFPWDKDQRGVLSIRDMVKKIEQKGVNNRMLMELGWITAKGSRPHPRISDSSLRSEEELYAMRRNLLQARRHPEAFIATVFKGDDKIWLDRCDTGQDNDWERRMAYPLAAFYVENVPADLPANALEDAADRHWGLSGAEDMDTYIEDRPPTAEVGMAYRVECLDETNPLRNESLVERGRDGMLPRGDRFVGASFRRTADLYLTGAPVKTPLLSLWSTWDGAMGHREKLLRNGWKKIVVVVVWLEGMPGVYDAESTAKWLGYRRGSERVRRRPEYHRGGLLVVGGIPAAQHRVLCCLHGDGLYVSRRDLASSFAGMGSLQRRALLPVGVTVEHPDPYAAMTWLGAQLKRAGLSDAEAVVQRRLLAMALGRPCGVQPIEEEGRGCV</sequence>
<evidence type="ECO:0000313" key="2">
    <source>
        <dbReference type="EMBL" id="KAK4084824.1"/>
    </source>
</evidence>
<protein>
    <submittedName>
        <fullName evidence="2">Uncharacterized protein</fullName>
    </submittedName>
</protein>
<feature type="region of interest" description="Disordered" evidence="1">
    <location>
        <begin position="1"/>
        <end position="38"/>
    </location>
</feature>
<feature type="compositionally biased region" description="Polar residues" evidence="1">
    <location>
        <begin position="84"/>
        <end position="94"/>
    </location>
</feature>
<dbReference type="EMBL" id="JAWRVI010000050">
    <property type="protein sequence ID" value="KAK4084824.1"/>
    <property type="molecule type" value="Genomic_DNA"/>
</dbReference>
<accession>A0ABR0BNE1</accession>
<gene>
    <name evidence="2" type="ORF">Purlil1_10230</name>
</gene>
<keyword evidence="3" id="KW-1185">Reference proteome</keyword>
<feature type="compositionally biased region" description="Polar residues" evidence="1">
    <location>
        <begin position="192"/>
        <end position="205"/>
    </location>
</feature>